<keyword evidence="3" id="KW-0862">Zinc</keyword>
<evidence type="ECO:0000313" key="6">
    <source>
        <dbReference type="EMBL" id="CAH3020505.1"/>
    </source>
</evidence>
<feature type="domain" description="Deacetylase sirtuin-type" evidence="5">
    <location>
        <begin position="267"/>
        <end position="520"/>
    </location>
</feature>
<name>A0ABN8LTC2_9CNID</name>
<dbReference type="Gene3D" id="2.20.28.200">
    <property type="match status" value="1"/>
</dbReference>
<dbReference type="InterPro" id="IPR013912">
    <property type="entry name" value="Adenylate_cyclase-assoc_CAP_C"/>
</dbReference>
<feature type="active site" description="Proton acceptor" evidence="3">
    <location>
        <position position="384"/>
    </location>
</feature>
<dbReference type="PANTHER" id="PTHR11085:SF10">
    <property type="entry name" value="NAD-DEPENDENT PROTEIN DEACYLASE SIRTUIN-5, MITOCHONDRIAL-RELATED"/>
    <property type="match status" value="1"/>
</dbReference>
<dbReference type="InterPro" id="IPR050134">
    <property type="entry name" value="NAD-dep_sirtuin_deacylases"/>
</dbReference>
<dbReference type="Proteomes" id="UP001159427">
    <property type="component" value="Unassembled WGS sequence"/>
</dbReference>
<dbReference type="PANTHER" id="PTHR11085">
    <property type="entry name" value="NAD-DEPENDENT PROTEIN DEACYLASE SIRTUIN-5, MITOCHONDRIAL-RELATED"/>
    <property type="match status" value="1"/>
</dbReference>
<dbReference type="InterPro" id="IPR036223">
    <property type="entry name" value="CAP_C_sf"/>
</dbReference>
<feature type="binding site" evidence="3">
    <location>
        <position position="395"/>
    </location>
    <ligand>
        <name>Zn(2+)</name>
        <dbReference type="ChEBI" id="CHEBI:29105"/>
    </ligand>
</feature>
<reference evidence="6 7" key="1">
    <citation type="submission" date="2022-05" db="EMBL/GenBank/DDBJ databases">
        <authorList>
            <consortium name="Genoscope - CEA"/>
            <person name="William W."/>
        </authorList>
    </citation>
    <scope>NUCLEOTIDE SEQUENCE [LARGE SCALE GENOMIC DNA]</scope>
</reference>
<sequence length="646" mass="71987">MAFSNLEGVFKLAQRPVHTISNRKEEDIELKADSKGALLFVKACADCHASLSEKAAKVLLEDCTNLVLDVKSTLISGLLEFVSCKKVVLNLLDGGQIPTIMADSTTDLTINILQHSQFESIYLHRSSNIEVCLLGESPVNHPVTFPEGVSQDFQFLVHWEKEGEDEKLVCERVIREGVFPTTERKLKEDKERTARDMEKLAVALVDGIKILPKGHQQGKPSNGKQGSAQAKPSSVKPSSNVPKPSPTGRNYPNIEEEDEKKEFFDTDEELEKKIDLLAKWVKESKHCVMFTGAGISTSTGIPDFRSGMNTVLKTGPGVWELQAKGVSRKPGAALPNMLKAIPSLSHMAIVEMHKEGMVKFTVSQNVDGLHLRSGIPSNELAELHGNTNLEKCTTCGAKYLRDFNVRTARWVHDHKTGRFCDNPKCHGPLVDSIINFGESLPSYELEESYRQAKKSDLIIVLGSSLRVNPAADIPAEAVRRKQKLVICNLQKTPLSRYSSLEIHSQIDAVMKGLLDRLGLEVPPFRVQRRFAIELSPEKVLIQGLDLVCDTPYSFFKHVLLRASQEVKGTKKVIDEKVLSKEPLEMQFKKGLTISEEKPLILDIELGFHGHYGEPNMSFSDTIKCPGKTIFCTEYDLTNGQWSLKKY</sequence>
<evidence type="ECO:0000256" key="1">
    <source>
        <dbReference type="ARBA" id="ARBA00022679"/>
    </source>
</evidence>
<protein>
    <recommendedName>
        <fullName evidence="5">Deacetylase sirtuin-type domain-containing protein</fullName>
    </recommendedName>
</protein>
<dbReference type="InterPro" id="IPR003000">
    <property type="entry name" value="Sirtuin"/>
</dbReference>
<gene>
    <name evidence="6" type="ORF">PEVE_00007515</name>
</gene>
<feature type="binding site" evidence="3">
    <location>
        <position position="425"/>
    </location>
    <ligand>
        <name>Zn(2+)</name>
        <dbReference type="ChEBI" id="CHEBI:29105"/>
    </ligand>
</feature>
<comment type="caution">
    <text evidence="6">The sequence shown here is derived from an EMBL/GenBank/DDBJ whole genome shotgun (WGS) entry which is preliminary data.</text>
</comment>
<dbReference type="Pfam" id="PF08603">
    <property type="entry name" value="CAP_C"/>
    <property type="match status" value="1"/>
</dbReference>
<keyword evidence="7" id="KW-1185">Reference proteome</keyword>
<keyword evidence="2" id="KW-0520">NAD</keyword>
<feature type="compositionally biased region" description="Polar residues" evidence="4">
    <location>
        <begin position="218"/>
        <end position="230"/>
    </location>
</feature>
<dbReference type="PROSITE" id="PS50305">
    <property type="entry name" value="SIRTUIN"/>
    <property type="match status" value="1"/>
</dbReference>
<evidence type="ECO:0000256" key="4">
    <source>
        <dbReference type="SAM" id="MobiDB-lite"/>
    </source>
</evidence>
<feature type="binding site" evidence="3">
    <location>
        <position position="392"/>
    </location>
    <ligand>
        <name>Zn(2+)</name>
        <dbReference type="ChEBI" id="CHEBI:29105"/>
    </ligand>
</feature>
<feature type="region of interest" description="Disordered" evidence="4">
    <location>
        <begin position="212"/>
        <end position="264"/>
    </location>
</feature>
<dbReference type="InterPro" id="IPR016098">
    <property type="entry name" value="CAP/MinC_C"/>
</dbReference>
<evidence type="ECO:0000259" key="5">
    <source>
        <dbReference type="PROSITE" id="PS50305"/>
    </source>
</evidence>
<dbReference type="Gene3D" id="3.40.50.1220">
    <property type="entry name" value="TPP-binding domain"/>
    <property type="match status" value="1"/>
</dbReference>
<evidence type="ECO:0000256" key="2">
    <source>
        <dbReference type="ARBA" id="ARBA00023027"/>
    </source>
</evidence>
<feature type="compositionally biased region" description="Low complexity" evidence="4">
    <location>
        <begin position="231"/>
        <end position="242"/>
    </location>
</feature>
<dbReference type="SUPFAM" id="SSF69340">
    <property type="entry name" value="C-terminal domain of adenylylcyclase associated protein"/>
    <property type="match status" value="1"/>
</dbReference>
<proteinExistence type="predicted"/>
<dbReference type="Gene3D" id="2.160.20.70">
    <property type="match status" value="1"/>
</dbReference>
<dbReference type="Pfam" id="PF02146">
    <property type="entry name" value="SIR2"/>
    <property type="match status" value="1"/>
</dbReference>
<evidence type="ECO:0000313" key="7">
    <source>
        <dbReference type="Proteomes" id="UP001159427"/>
    </source>
</evidence>
<dbReference type="InterPro" id="IPR026590">
    <property type="entry name" value="Ssirtuin_cat_dom"/>
</dbReference>
<feature type="binding site" evidence="3">
    <location>
        <position position="420"/>
    </location>
    <ligand>
        <name>Zn(2+)</name>
        <dbReference type="ChEBI" id="CHEBI:29105"/>
    </ligand>
</feature>
<dbReference type="InterPro" id="IPR029035">
    <property type="entry name" value="DHS-like_NAD/FAD-binding_dom"/>
</dbReference>
<accession>A0ABN8LTC2</accession>
<evidence type="ECO:0000256" key="3">
    <source>
        <dbReference type="PROSITE-ProRule" id="PRU00236"/>
    </source>
</evidence>
<dbReference type="SUPFAM" id="SSF52467">
    <property type="entry name" value="DHS-like NAD/FAD-binding domain"/>
    <property type="match status" value="1"/>
</dbReference>
<keyword evidence="3" id="KW-0479">Metal-binding</keyword>
<organism evidence="6 7">
    <name type="scientific">Porites evermanni</name>
    <dbReference type="NCBI Taxonomy" id="104178"/>
    <lineage>
        <taxon>Eukaryota</taxon>
        <taxon>Metazoa</taxon>
        <taxon>Cnidaria</taxon>
        <taxon>Anthozoa</taxon>
        <taxon>Hexacorallia</taxon>
        <taxon>Scleractinia</taxon>
        <taxon>Fungiina</taxon>
        <taxon>Poritidae</taxon>
        <taxon>Porites</taxon>
    </lineage>
</organism>
<dbReference type="EMBL" id="CALNXI010000150">
    <property type="protein sequence ID" value="CAH3020505.1"/>
    <property type="molecule type" value="Genomic_DNA"/>
</dbReference>
<keyword evidence="1" id="KW-0808">Transferase</keyword>